<dbReference type="AlphaFoldDB" id="A0A9D1EU13"/>
<comment type="caution">
    <text evidence="1">The sequence shown here is derived from an EMBL/GenBank/DDBJ whole genome shotgun (WGS) entry which is preliminary data.</text>
</comment>
<reference evidence="1" key="2">
    <citation type="journal article" date="2021" name="PeerJ">
        <title>Extensive microbial diversity within the chicken gut microbiome revealed by metagenomics and culture.</title>
        <authorList>
            <person name="Gilroy R."/>
            <person name="Ravi A."/>
            <person name="Getino M."/>
            <person name="Pursley I."/>
            <person name="Horton D.L."/>
            <person name="Alikhan N.F."/>
            <person name="Baker D."/>
            <person name="Gharbi K."/>
            <person name="Hall N."/>
            <person name="Watson M."/>
            <person name="Adriaenssens E.M."/>
            <person name="Foster-Nyarko E."/>
            <person name="Jarju S."/>
            <person name="Secka A."/>
            <person name="Antonio M."/>
            <person name="Oren A."/>
            <person name="Chaudhuri R.R."/>
            <person name="La Ragione R."/>
            <person name="Hildebrand F."/>
            <person name="Pallen M.J."/>
        </authorList>
    </citation>
    <scope>NUCLEOTIDE SEQUENCE</scope>
    <source>
        <strain evidence="1">CHK190-19873</strain>
    </source>
</reference>
<gene>
    <name evidence="1" type="ORF">IAB44_11995</name>
</gene>
<accession>A0A9D1EU13</accession>
<name>A0A9D1EU13_9FIRM</name>
<dbReference type="EMBL" id="DVIQ01000073">
    <property type="protein sequence ID" value="HIS32247.1"/>
    <property type="molecule type" value="Genomic_DNA"/>
</dbReference>
<evidence type="ECO:0000313" key="1">
    <source>
        <dbReference type="EMBL" id="HIS32247.1"/>
    </source>
</evidence>
<sequence length="92" mass="11135">MKKIKRNEYVTGGNVPVRYRIEDIPLMRRQYHPGQKLILKFPRFIGYGKRYINEYKEYTVVATYPAYVSVLDSYSHRTSFQYVDLEHRVVKR</sequence>
<dbReference type="Proteomes" id="UP000823935">
    <property type="component" value="Unassembled WGS sequence"/>
</dbReference>
<reference evidence="1" key="1">
    <citation type="submission" date="2020-10" db="EMBL/GenBank/DDBJ databases">
        <authorList>
            <person name="Gilroy R."/>
        </authorList>
    </citation>
    <scope>NUCLEOTIDE SEQUENCE</scope>
    <source>
        <strain evidence="1">CHK190-19873</strain>
    </source>
</reference>
<organism evidence="1 2">
    <name type="scientific">Candidatus Limivivens intestinipullorum</name>
    <dbReference type="NCBI Taxonomy" id="2840858"/>
    <lineage>
        <taxon>Bacteria</taxon>
        <taxon>Bacillati</taxon>
        <taxon>Bacillota</taxon>
        <taxon>Clostridia</taxon>
        <taxon>Lachnospirales</taxon>
        <taxon>Lachnospiraceae</taxon>
        <taxon>Lachnospiraceae incertae sedis</taxon>
        <taxon>Candidatus Limivivens</taxon>
    </lineage>
</organism>
<protein>
    <submittedName>
        <fullName evidence="1">Uncharacterized protein</fullName>
    </submittedName>
</protein>
<evidence type="ECO:0000313" key="2">
    <source>
        <dbReference type="Proteomes" id="UP000823935"/>
    </source>
</evidence>
<proteinExistence type="predicted"/>